<proteinExistence type="predicted"/>
<name>A0AAD3SDU1_NEPGR</name>
<evidence type="ECO:0000313" key="3">
    <source>
        <dbReference type="Proteomes" id="UP001279734"/>
    </source>
</evidence>
<keyword evidence="3" id="KW-1185">Reference proteome</keyword>
<feature type="transmembrane region" description="Helical" evidence="1">
    <location>
        <begin position="32"/>
        <end position="55"/>
    </location>
</feature>
<feature type="transmembrane region" description="Helical" evidence="1">
    <location>
        <begin position="116"/>
        <end position="139"/>
    </location>
</feature>
<accession>A0AAD3SDU1</accession>
<reference evidence="2" key="1">
    <citation type="submission" date="2023-05" db="EMBL/GenBank/DDBJ databases">
        <title>Nepenthes gracilis genome sequencing.</title>
        <authorList>
            <person name="Fukushima K."/>
        </authorList>
    </citation>
    <scope>NUCLEOTIDE SEQUENCE</scope>
    <source>
        <strain evidence="2">SING2019-196</strain>
    </source>
</reference>
<dbReference type="Proteomes" id="UP001279734">
    <property type="component" value="Unassembled WGS sequence"/>
</dbReference>
<feature type="transmembrane region" description="Helical" evidence="1">
    <location>
        <begin position="274"/>
        <end position="294"/>
    </location>
</feature>
<evidence type="ECO:0000256" key="1">
    <source>
        <dbReference type="SAM" id="Phobius"/>
    </source>
</evidence>
<keyword evidence="1" id="KW-0812">Transmembrane</keyword>
<dbReference type="AlphaFoldDB" id="A0AAD3SDU1"/>
<dbReference type="EMBL" id="BSYO01000008">
    <property type="protein sequence ID" value="GMH08839.1"/>
    <property type="molecule type" value="Genomic_DNA"/>
</dbReference>
<feature type="transmembrane region" description="Helical" evidence="1">
    <location>
        <begin position="76"/>
        <end position="96"/>
    </location>
</feature>
<sequence length="338" mass="37497">MLSPAPAPSLNFGRWPIAFLPLTRLVHSVFEVATLALLICLLILSLLSVSFILYLRIKSRFASQLQNLSCHWSVRFLLVSFISLWSINECFRLPFFRRRYIYPFLPPLSLSQQINFCKLNIILSLGLLQPGFLVSLLFLLNISINTRSPKILSAIVFVALICLPICVLLYLSLHYLPERLTLPPIFHRSSFLLDDDLGHEIVICKYPLSSAIIFGAFVGVYAIVFLLACWKVLSLAINKRIRARINALTATVMICLSVQIGLLSVSVLWNPDEILFYIFVFAVFVSVVVCAAVGESILVIRPISDALSVGTCRKGTTASYGTGRVSNGVSGCGLGVLR</sequence>
<gene>
    <name evidence="2" type="ORF">Nepgr_010679</name>
</gene>
<feature type="transmembrane region" description="Helical" evidence="1">
    <location>
        <begin position="211"/>
        <end position="233"/>
    </location>
</feature>
<dbReference type="PANTHER" id="PTHR34116">
    <property type="entry name" value="PLASMINOGEN ACTIVATOR INHIBITOR"/>
    <property type="match status" value="1"/>
</dbReference>
<organism evidence="2 3">
    <name type="scientific">Nepenthes gracilis</name>
    <name type="common">Slender pitcher plant</name>
    <dbReference type="NCBI Taxonomy" id="150966"/>
    <lineage>
        <taxon>Eukaryota</taxon>
        <taxon>Viridiplantae</taxon>
        <taxon>Streptophyta</taxon>
        <taxon>Embryophyta</taxon>
        <taxon>Tracheophyta</taxon>
        <taxon>Spermatophyta</taxon>
        <taxon>Magnoliopsida</taxon>
        <taxon>eudicotyledons</taxon>
        <taxon>Gunneridae</taxon>
        <taxon>Pentapetalae</taxon>
        <taxon>Caryophyllales</taxon>
        <taxon>Nepenthaceae</taxon>
        <taxon>Nepenthes</taxon>
    </lineage>
</organism>
<protein>
    <submittedName>
        <fullName evidence="2">Uncharacterized protein</fullName>
    </submittedName>
</protein>
<comment type="caution">
    <text evidence="2">The sequence shown here is derived from an EMBL/GenBank/DDBJ whole genome shotgun (WGS) entry which is preliminary data.</text>
</comment>
<keyword evidence="1" id="KW-1133">Transmembrane helix</keyword>
<evidence type="ECO:0000313" key="2">
    <source>
        <dbReference type="EMBL" id="GMH08839.1"/>
    </source>
</evidence>
<feature type="transmembrane region" description="Helical" evidence="1">
    <location>
        <begin position="151"/>
        <end position="173"/>
    </location>
</feature>
<feature type="transmembrane region" description="Helical" evidence="1">
    <location>
        <begin position="245"/>
        <end position="268"/>
    </location>
</feature>
<keyword evidence="1" id="KW-0472">Membrane</keyword>
<dbReference type="PANTHER" id="PTHR34116:SF9">
    <property type="entry name" value="OS08G0346600 PROTEIN"/>
    <property type="match status" value="1"/>
</dbReference>